<accession>A0AAU9Q7V2</accession>
<dbReference type="PROSITE" id="PS51257">
    <property type="entry name" value="PROKAR_LIPOPROTEIN"/>
    <property type="match status" value="1"/>
</dbReference>
<dbReference type="AlphaFoldDB" id="A0AAU9Q7V2"/>
<organism evidence="3 4">
    <name type="scientific">Vibrio owensii</name>
    <dbReference type="NCBI Taxonomy" id="696485"/>
    <lineage>
        <taxon>Bacteria</taxon>
        <taxon>Pseudomonadati</taxon>
        <taxon>Pseudomonadota</taxon>
        <taxon>Gammaproteobacteria</taxon>
        <taxon>Vibrionales</taxon>
        <taxon>Vibrionaceae</taxon>
        <taxon>Vibrio</taxon>
    </lineage>
</organism>
<evidence type="ECO:0000313" key="4">
    <source>
        <dbReference type="Proteomes" id="UP001295420"/>
    </source>
</evidence>
<evidence type="ECO:0000256" key="2">
    <source>
        <dbReference type="SAM" id="MobiDB-lite"/>
    </source>
</evidence>
<feature type="region of interest" description="Disordered" evidence="2">
    <location>
        <begin position="132"/>
        <end position="182"/>
    </location>
</feature>
<feature type="compositionally biased region" description="Low complexity" evidence="2">
    <location>
        <begin position="144"/>
        <end position="169"/>
    </location>
</feature>
<feature type="coiled-coil region" evidence="1">
    <location>
        <begin position="75"/>
        <end position="116"/>
    </location>
</feature>
<comment type="caution">
    <text evidence="3">The sequence shown here is derived from an EMBL/GenBank/DDBJ whole genome shotgun (WGS) entry which is preliminary data.</text>
</comment>
<reference evidence="3" key="1">
    <citation type="submission" date="2022-01" db="EMBL/GenBank/DDBJ databases">
        <authorList>
            <person name="Lagorce A."/>
        </authorList>
    </citation>
    <scope>NUCLEOTIDE SEQUENCE</scope>
    <source>
        <strain evidence="3">Th15_F1_D04</strain>
    </source>
</reference>
<name>A0AAU9Q7V2_9VIBR</name>
<sequence length="252" mass="28024">MEFGVKPFLKSTLRGLLLSLWCVLLSAACILVYQHLFAPVRQAALDVELETQHQALMSALSESQQASDQQRLDALDALTQRLDELSARLDEQERHLQALSNQQQRHATRLDTLELDRPKLMAIEKKLARLNRVVSTPRPAPVQKTPKAATHTTAKKAPSSQANTSQASTSKDRRAKPSQPESVAAPFVLYDVQSRSDIRLAIVGQTNARTLSELSALRQGQSYRGWKIVSVFASSIEVQRQGQRTTLTMMEG</sequence>
<gene>
    <name evidence="3" type="ORF">THF1D04_330025</name>
</gene>
<evidence type="ECO:0000313" key="3">
    <source>
        <dbReference type="EMBL" id="CAH1533700.1"/>
    </source>
</evidence>
<proteinExistence type="predicted"/>
<keyword evidence="1" id="KW-0175">Coiled coil</keyword>
<dbReference type="Proteomes" id="UP001295420">
    <property type="component" value="Unassembled WGS sequence"/>
</dbReference>
<dbReference type="EMBL" id="CAKMTQ010000027">
    <property type="protein sequence ID" value="CAH1533700.1"/>
    <property type="molecule type" value="Genomic_DNA"/>
</dbReference>
<protein>
    <submittedName>
        <fullName evidence="3">Uncharacterized protein</fullName>
    </submittedName>
</protein>
<evidence type="ECO:0000256" key="1">
    <source>
        <dbReference type="SAM" id="Coils"/>
    </source>
</evidence>